<sequence length="95" mass="11230">MEQGLRRLLPPSLYHNNITYEIRKIQKRKEPSYDTGQRCSASRSYQTLRGLSQQKELEKQVFFRTQRISDCAEFRRLFSSLSLSVIPIAPRRLDP</sequence>
<name>A0A1I8AFN8_9BILA</name>
<organism evidence="1 2">
    <name type="scientific">Steinernema glaseri</name>
    <dbReference type="NCBI Taxonomy" id="37863"/>
    <lineage>
        <taxon>Eukaryota</taxon>
        <taxon>Metazoa</taxon>
        <taxon>Ecdysozoa</taxon>
        <taxon>Nematoda</taxon>
        <taxon>Chromadorea</taxon>
        <taxon>Rhabditida</taxon>
        <taxon>Tylenchina</taxon>
        <taxon>Panagrolaimomorpha</taxon>
        <taxon>Strongyloidoidea</taxon>
        <taxon>Steinernematidae</taxon>
        <taxon>Steinernema</taxon>
    </lineage>
</organism>
<protein>
    <submittedName>
        <fullName evidence="2">Uncharacterized protein</fullName>
    </submittedName>
</protein>
<evidence type="ECO:0000313" key="1">
    <source>
        <dbReference type="Proteomes" id="UP000095287"/>
    </source>
</evidence>
<reference evidence="2" key="1">
    <citation type="submission" date="2016-11" db="UniProtKB">
        <authorList>
            <consortium name="WormBaseParasite"/>
        </authorList>
    </citation>
    <scope>IDENTIFICATION</scope>
</reference>
<dbReference type="Proteomes" id="UP000095287">
    <property type="component" value="Unplaced"/>
</dbReference>
<dbReference type="AlphaFoldDB" id="A0A1I8AFN8"/>
<proteinExistence type="predicted"/>
<accession>A0A1I8AFN8</accession>
<evidence type="ECO:0000313" key="2">
    <source>
        <dbReference type="WBParaSite" id="L893_g514.t1"/>
    </source>
</evidence>
<dbReference type="WBParaSite" id="L893_g514.t1">
    <property type="protein sequence ID" value="L893_g514.t1"/>
    <property type="gene ID" value="L893_g514"/>
</dbReference>
<keyword evidence="1" id="KW-1185">Reference proteome</keyword>